<reference evidence="8 9" key="1">
    <citation type="submission" date="2019-07" db="EMBL/GenBank/DDBJ databases">
        <title>Annotation for the trematode Paragonimus westermani.</title>
        <authorList>
            <person name="Choi Y.-J."/>
        </authorList>
    </citation>
    <scope>NUCLEOTIDE SEQUENCE [LARGE SCALE GENOMIC DNA]</scope>
    <source>
        <strain evidence="8">180907_Pwestermani</strain>
    </source>
</reference>
<dbReference type="GO" id="GO:0046839">
    <property type="term" value="P:phospholipid dephosphorylation"/>
    <property type="evidence" value="ECO:0007669"/>
    <property type="project" value="TreeGrafter"/>
</dbReference>
<evidence type="ECO:0000256" key="4">
    <source>
        <dbReference type="ARBA" id="ARBA00022989"/>
    </source>
</evidence>
<keyword evidence="9" id="KW-1185">Reference proteome</keyword>
<keyword evidence="4 6" id="KW-1133">Transmembrane helix</keyword>
<dbReference type="Gene3D" id="1.20.144.10">
    <property type="entry name" value="Phosphatidic acid phosphatase type 2/haloperoxidase"/>
    <property type="match status" value="1"/>
</dbReference>
<comment type="subcellular location">
    <subcellularLocation>
        <location evidence="1">Membrane</location>
        <topology evidence="1">Multi-pass membrane protein</topology>
    </subcellularLocation>
</comment>
<feature type="transmembrane region" description="Helical" evidence="6">
    <location>
        <begin position="202"/>
        <end position="221"/>
    </location>
</feature>
<comment type="similarity">
    <text evidence="2">Belongs to the PA-phosphatase related phosphoesterase family.</text>
</comment>
<evidence type="ECO:0000313" key="9">
    <source>
        <dbReference type="Proteomes" id="UP000699462"/>
    </source>
</evidence>
<comment type="caution">
    <text evidence="8">The sequence shown here is derived from an EMBL/GenBank/DDBJ whole genome shotgun (WGS) entry which is preliminary data.</text>
</comment>
<evidence type="ECO:0000256" key="3">
    <source>
        <dbReference type="ARBA" id="ARBA00022692"/>
    </source>
</evidence>
<feature type="transmembrane region" description="Helical" evidence="6">
    <location>
        <begin position="233"/>
        <end position="252"/>
    </location>
</feature>
<proteinExistence type="inferred from homology"/>
<dbReference type="PANTHER" id="PTHR10165">
    <property type="entry name" value="LIPID PHOSPHATE PHOSPHATASE"/>
    <property type="match status" value="1"/>
</dbReference>
<organism evidence="8 9">
    <name type="scientific">Paragonimus westermani</name>
    <dbReference type="NCBI Taxonomy" id="34504"/>
    <lineage>
        <taxon>Eukaryota</taxon>
        <taxon>Metazoa</taxon>
        <taxon>Spiralia</taxon>
        <taxon>Lophotrochozoa</taxon>
        <taxon>Platyhelminthes</taxon>
        <taxon>Trematoda</taxon>
        <taxon>Digenea</taxon>
        <taxon>Plagiorchiida</taxon>
        <taxon>Troglotremata</taxon>
        <taxon>Troglotrematidae</taxon>
        <taxon>Paragonimus</taxon>
    </lineage>
</organism>
<keyword evidence="3 6" id="KW-0812">Transmembrane</keyword>
<evidence type="ECO:0000256" key="2">
    <source>
        <dbReference type="ARBA" id="ARBA00008816"/>
    </source>
</evidence>
<sequence length="260" mass="29504">MAKLLSHKSQLAARITSDLLLVILLHVSYFIIKAFGHKQLGFHLNDDTIKLPYKVNTISTLGVSFYGYGLPILTVIAVELFTALFRHFALDETNVWRQMFYFMYNFVVTFLVAAGVCFLLTTLIKYNFGRLRPHFLEICQPDILPSAAQPYVGSYTCRGTNRKAMEDVFLSFLSGHASTAAVGVTYAVLYLQERVHLKIAPLVRPLIQTIFICSCFYVIFTRFTDFKHHVSDLIGGLLLGFLCALVFFLRYLSQMQTIGL</sequence>
<protein>
    <recommendedName>
        <fullName evidence="7">Phosphatidic acid phosphatase type 2/haloperoxidase domain-containing protein</fullName>
    </recommendedName>
</protein>
<dbReference type="InterPro" id="IPR043216">
    <property type="entry name" value="PAP-like"/>
</dbReference>
<gene>
    <name evidence="8" type="ORF">P879_05870</name>
</gene>
<evidence type="ECO:0000256" key="5">
    <source>
        <dbReference type="ARBA" id="ARBA00023136"/>
    </source>
</evidence>
<dbReference type="EMBL" id="JTDF01007546">
    <property type="protein sequence ID" value="KAF8564973.1"/>
    <property type="molecule type" value="Genomic_DNA"/>
</dbReference>
<evidence type="ECO:0000256" key="6">
    <source>
        <dbReference type="SAM" id="Phobius"/>
    </source>
</evidence>
<dbReference type="InterPro" id="IPR036938">
    <property type="entry name" value="PAP2/HPO_sf"/>
</dbReference>
<dbReference type="PANTHER" id="PTHR10165:SF103">
    <property type="entry name" value="PHOSPHOLIPID PHOSPHATASE HOMOLOG 1.2 HOMOLOG"/>
    <property type="match status" value="1"/>
</dbReference>
<feature type="domain" description="Phosphatidic acid phosphatase type 2/haloperoxidase" evidence="7">
    <location>
        <begin position="106"/>
        <end position="248"/>
    </location>
</feature>
<feature type="transmembrane region" description="Helical" evidence="6">
    <location>
        <begin position="168"/>
        <end position="190"/>
    </location>
</feature>
<dbReference type="AlphaFoldDB" id="A0A8T0DAU4"/>
<dbReference type="GO" id="GO:0006644">
    <property type="term" value="P:phospholipid metabolic process"/>
    <property type="evidence" value="ECO:0007669"/>
    <property type="project" value="InterPro"/>
</dbReference>
<evidence type="ECO:0000259" key="7">
    <source>
        <dbReference type="SMART" id="SM00014"/>
    </source>
</evidence>
<feature type="transmembrane region" description="Helical" evidence="6">
    <location>
        <begin position="101"/>
        <end position="124"/>
    </location>
</feature>
<name>A0A8T0DAU4_9TREM</name>
<dbReference type="SUPFAM" id="SSF48317">
    <property type="entry name" value="Acid phosphatase/Vanadium-dependent haloperoxidase"/>
    <property type="match status" value="1"/>
</dbReference>
<keyword evidence="5 6" id="KW-0472">Membrane</keyword>
<dbReference type="SMART" id="SM00014">
    <property type="entry name" value="acidPPc"/>
    <property type="match status" value="1"/>
</dbReference>
<dbReference type="Proteomes" id="UP000699462">
    <property type="component" value="Unassembled WGS sequence"/>
</dbReference>
<feature type="transmembrane region" description="Helical" evidence="6">
    <location>
        <begin position="12"/>
        <end position="32"/>
    </location>
</feature>
<evidence type="ECO:0000256" key="1">
    <source>
        <dbReference type="ARBA" id="ARBA00004141"/>
    </source>
</evidence>
<dbReference type="GO" id="GO:0008195">
    <property type="term" value="F:phosphatidate phosphatase activity"/>
    <property type="evidence" value="ECO:0007669"/>
    <property type="project" value="TreeGrafter"/>
</dbReference>
<dbReference type="Pfam" id="PF01569">
    <property type="entry name" value="PAP2"/>
    <property type="match status" value="1"/>
</dbReference>
<dbReference type="InterPro" id="IPR000326">
    <property type="entry name" value="PAP2/HPO"/>
</dbReference>
<dbReference type="GO" id="GO:0005886">
    <property type="term" value="C:plasma membrane"/>
    <property type="evidence" value="ECO:0007669"/>
    <property type="project" value="TreeGrafter"/>
</dbReference>
<feature type="transmembrane region" description="Helical" evidence="6">
    <location>
        <begin position="65"/>
        <end position="89"/>
    </location>
</feature>
<evidence type="ECO:0000313" key="8">
    <source>
        <dbReference type="EMBL" id="KAF8564973.1"/>
    </source>
</evidence>
<dbReference type="GO" id="GO:0007165">
    <property type="term" value="P:signal transduction"/>
    <property type="evidence" value="ECO:0007669"/>
    <property type="project" value="TreeGrafter"/>
</dbReference>
<accession>A0A8T0DAU4</accession>
<dbReference type="OrthoDB" id="8907274at2759"/>